<dbReference type="PANTHER" id="PTHR43308:SF1">
    <property type="entry name" value="OUTER MEMBRANE PROTEIN ALPHA"/>
    <property type="match status" value="1"/>
</dbReference>
<name>A0AAE9P8Q4_BACCE</name>
<dbReference type="RefSeq" id="WP_264455800.1">
    <property type="nucleotide sequence ID" value="NZ_CP109872.2"/>
</dbReference>
<keyword evidence="1" id="KW-0732">Signal</keyword>
<dbReference type="Pfam" id="PF01841">
    <property type="entry name" value="Transglut_core"/>
    <property type="match status" value="1"/>
</dbReference>
<evidence type="ECO:0000256" key="1">
    <source>
        <dbReference type="ARBA" id="ARBA00022729"/>
    </source>
</evidence>
<proteinExistence type="predicted"/>
<dbReference type="InterPro" id="IPR002931">
    <property type="entry name" value="Transglutaminase-like"/>
</dbReference>
<dbReference type="InterPro" id="IPR051465">
    <property type="entry name" value="Cell_Envelope_Struct_Comp"/>
</dbReference>
<dbReference type="Pfam" id="PF00395">
    <property type="entry name" value="SLH"/>
    <property type="match status" value="3"/>
</dbReference>
<dbReference type="SUPFAM" id="SSF54001">
    <property type="entry name" value="Cysteine proteinases"/>
    <property type="match status" value="1"/>
</dbReference>
<feature type="domain" description="SLH" evidence="2">
    <location>
        <begin position="109"/>
        <end position="167"/>
    </location>
</feature>
<dbReference type="InterPro" id="IPR001119">
    <property type="entry name" value="SLH_dom"/>
</dbReference>
<dbReference type="EMBL" id="CP109872">
    <property type="protein sequence ID" value="UYW67066.1"/>
    <property type="molecule type" value="Genomic_DNA"/>
</dbReference>
<sequence length="578" mass="64389">MYTKLLKSITSLSLIGGALLYTNGSDVRAAEASIFSDVPTSHWSYPAIKDLSSKNIISGYGNGKFGFGDVATREQVAALIYRALLPNKQGGTFSNEGARYVLKDGSTLNNPYRDIRAGSTLFPEEVLTLTKLGIFNGDGNGGFRPKDSVSRAEMAQIIKNAFQVSAKQKHTFNDVPNGFWAEGAISAVQANGIASGTGDGKFEPAKTVTREQYAQFLYNALQYKKPAVAVQDTGDAALLAAFKDEVQKRINTYETNITLPYKTTNSNTKEVMNTLFNAYKEVASKNEYTNNNRSNVSYGLSGSPGNYTFTLKITYRETKEQTEYVMKQAKATVSSITQAGMDDHEKVKAIHDYVVKHVSYDTSYKAYTAYEALVNRSAVCQGYALLTYQLLKEAGIENHFVVGTGDGQPHAWNLVKIENKWYHLDTTFDDPVPDEQGRVTYSYFNLSDEQIARNHEWNRGDYPQATTNYYSTLTNKIAAGSTKTPAYQQILKDTKLNYLGNEYIANNYNEFKNKMQQRYNEKSPKIEILYKQSMDGALQDVKKVIGEIGYPQGASRVSYKAEPYNAKEGYSLVTITFM</sequence>
<dbReference type="InterPro" id="IPR038765">
    <property type="entry name" value="Papain-like_cys_pep_sf"/>
</dbReference>
<gene>
    <name evidence="3" type="ORF">OK229_14805</name>
</gene>
<dbReference type="PROSITE" id="PS51272">
    <property type="entry name" value="SLH"/>
    <property type="match status" value="3"/>
</dbReference>
<organism evidence="3 4">
    <name type="scientific">Bacillus cereus</name>
    <dbReference type="NCBI Taxonomy" id="1396"/>
    <lineage>
        <taxon>Bacteria</taxon>
        <taxon>Bacillati</taxon>
        <taxon>Bacillota</taxon>
        <taxon>Bacilli</taxon>
        <taxon>Bacillales</taxon>
        <taxon>Bacillaceae</taxon>
        <taxon>Bacillus</taxon>
        <taxon>Bacillus cereus group</taxon>
    </lineage>
</organism>
<evidence type="ECO:0000313" key="3">
    <source>
        <dbReference type="EMBL" id="UYW67066.1"/>
    </source>
</evidence>
<evidence type="ECO:0000259" key="2">
    <source>
        <dbReference type="PROSITE" id="PS51272"/>
    </source>
</evidence>
<feature type="domain" description="SLH" evidence="2">
    <location>
        <begin position="168"/>
        <end position="231"/>
    </location>
</feature>
<dbReference type="Gene3D" id="3.10.620.30">
    <property type="match status" value="1"/>
</dbReference>
<protein>
    <submittedName>
        <fullName evidence="3">S-layer homology domain-containing protein</fullName>
    </submittedName>
</protein>
<evidence type="ECO:0000313" key="4">
    <source>
        <dbReference type="Proteomes" id="UP001163707"/>
    </source>
</evidence>
<dbReference type="SMART" id="SM00460">
    <property type="entry name" value="TGc"/>
    <property type="match status" value="1"/>
</dbReference>
<dbReference type="PANTHER" id="PTHR43308">
    <property type="entry name" value="OUTER MEMBRANE PROTEIN ALPHA-RELATED"/>
    <property type="match status" value="1"/>
</dbReference>
<accession>A0AAE9P8Q4</accession>
<dbReference type="AlphaFoldDB" id="A0AAE9P8Q4"/>
<feature type="domain" description="SLH" evidence="2">
    <location>
        <begin position="31"/>
        <end position="94"/>
    </location>
</feature>
<dbReference type="Proteomes" id="UP001163707">
    <property type="component" value="Chromosome"/>
</dbReference>
<reference evidence="3" key="1">
    <citation type="submission" date="2023-02" db="EMBL/GenBank/DDBJ databases">
        <title>Complete Genome Sequence of Bacillus cereus sensu lato isolate BC38B from pepper closely related to the Bacillus anthracis clade.</title>
        <authorList>
            <person name="Abdelli M."/>
            <person name="Cerar Kisek T."/>
            <person name="Falaise C."/>
            <person name="Cumont A."/>
            <person name="Giraud M."/>
            <person name="Chatoux J."/>
            <person name="Rogee S."/>
            <person name="Dadvisard M."/>
            <person name="Larigauderie G."/>
            <person name="Raynaud F."/>
            <person name="Godic Torkar K."/>
            <person name="Ramisse V."/>
        </authorList>
    </citation>
    <scope>NUCLEOTIDE SEQUENCE</scope>
    <source>
        <strain evidence="3">BC38B</strain>
    </source>
</reference>